<dbReference type="EMBL" id="UWJD01000002">
    <property type="protein sequence ID" value="VCT84721.1"/>
    <property type="molecule type" value="Genomic_DNA"/>
</dbReference>
<gene>
    <name evidence="7" type="primary">xre_2</name>
    <name evidence="5" type="ORF">CNEO2_60109</name>
    <name evidence="3" type="ORF">CNEO_20021</name>
    <name evidence="4" type="ORF">CNEO_43511</name>
    <name evidence="7" type="ORF">CNEONATNEC25_02321</name>
    <name evidence="6" type="ORF">CQ394_06075</name>
</gene>
<name>A0A2A7MHZ3_9CLOT</name>
<protein>
    <submittedName>
        <fullName evidence="3 7">HTH-type transcriptional regulator</fullName>
    </submittedName>
    <submittedName>
        <fullName evidence="6">XRE family transcriptional regulator</fullName>
    </submittedName>
</protein>
<dbReference type="Proteomes" id="UP000431451">
    <property type="component" value="Unassembled WGS sequence"/>
</dbReference>
<evidence type="ECO:0000313" key="6">
    <source>
        <dbReference type="EMBL" id="PEG31286.1"/>
    </source>
</evidence>
<accession>A0A2A7MHZ3</accession>
<reference evidence="7 9" key="2">
    <citation type="submission" date="2018-06" db="EMBL/GenBank/DDBJ databases">
        <authorList>
            <consortium name="IHU Genomes"/>
        </authorList>
    </citation>
    <scope>NUCLEOTIDE SEQUENCE [LARGE SCALE GENOMIC DNA]</scope>
    <source>
        <strain evidence="7 9">NEC25</strain>
    </source>
</reference>
<proteinExistence type="predicted"/>
<evidence type="ECO:0000313" key="9">
    <source>
        <dbReference type="Proteomes" id="UP000431451"/>
    </source>
</evidence>
<evidence type="ECO:0000313" key="3">
    <source>
        <dbReference type="EMBL" id="CAG9702278.1"/>
    </source>
</evidence>
<dbReference type="GO" id="GO:0003677">
    <property type="term" value="F:DNA binding"/>
    <property type="evidence" value="ECO:0007669"/>
    <property type="project" value="UniProtKB-KW"/>
</dbReference>
<dbReference type="CDD" id="cd00093">
    <property type="entry name" value="HTH_XRE"/>
    <property type="match status" value="1"/>
</dbReference>
<dbReference type="Proteomes" id="UP001189143">
    <property type="component" value="Unassembled WGS sequence"/>
</dbReference>
<dbReference type="InterPro" id="IPR010982">
    <property type="entry name" value="Lambda_DNA-bd_dom_sf"/>
</dbReference>
<dbReference type="RefSeq" id="WP_058295444.1">
    <property type="nucleotide sequence ID" value="NZ_CAKJVD010000050.1"/>
</dbReference>
<keyword evidence="1" id="KW-0238">DNA-binding</keyword>
<dbReference type="Pfam" id="PF01381">
    <property type="entry name" value="HTH_3"/>
    <property type="match status" value="1"/>
</dbReference>
<sequence length="135" mass="15937">MNITGTILKNLRMKKHLTLEELANELNDKFDINITRSMLSKWETGKSAPVYGHLKRLATYFNVTTDFLLGFSDDNFQNIDIDLDTPKRIRKTKKSYEIDNIIETLNNDKFTSKHIALIQYYIRFLEYEIDNNIIK</sequence>
<dbReference type="STRING" id="137838.GCA_001458595_02686"/>
<dbReference type="EMBL" id="CAKJVE010000004">
    <property type="protein sequence ID" value="CAG9708301.1"/>
    <property type="molecule type" value="Genomic_DNA"/>
</dbReference>
<evidence type="ECO:0000313" key="8">
    <source>
        <dbReference type="Proteomes" id="UP000220840"/>
    </source>
</evidence>
<evidence type="ECO:0000259" key="2">
    <source>
        <dbReference type="PROSITE" id="PS50943"/>
    </source>
</evidence>
<dbReference type="PROSITE" id="PS50943">
    <property type="entry name" value="HTH_CROC1"/>
    <property type="match status" value="1"/>
</dbReference>
<dbReference type="GeneID" id="68877720"/>
<dbReference type="Proteomes" id="UP000789738">
    <property type="component" value="Unassembled WGS sequence"/>
</dbReference>
<keyword evidence="8" id="KW-1185">Reference proteome</keyword>
<evidence type="ECO:0000313" key="7">
    <source>
        <dbReference type="EMBL" id="VCT84721.1"/>
    </source>
</evidence>
<dbReference type="EMBL" id="PDCJ01000001">
    <property type="protein sequence ID" value="PEG31286.1"/>
    <property type="molecule type" value="Genomic_DNA"/>
</dbReference>
<dbReference type="InterPro" id="IPR001387">
    <property type="entry name" value="Cro/C1-type_HTH"/>
</dbReference>
<reference evidence="5" key="4">
    <citation type="submission" date="2022-10" db="EMBL/GenBank/DDBJ databases">
        <authorList>
            <person name="Aires J."/>
            <person name="Mesa V."/>
        </authorList>
    </citation>
    <scope>NUCLEOTIDE SEQUENCE</scope>
    <source>
        <strain evidence="5">Clostridium neonatale JD116</strain>
    </source>
</reference>
<evidence type="ECO:0000313" key="4">
    <source>
        <dbReference type="EMBL" id="CAG9708301.1"/>
    </source>
</evidence>
<dbReference type="Gene3D" id="1.10.260.40">
    <property type="entry name" value="lambda repressor-like DNA-binding domains"/>
    <property type="match status" value="1"/>
</dbReference>
<dbReference type="OrthoDB" id="9811208at2"/>
<dbReference type="PANTHER" id="PTHR46558:SF11">
    <property type="entry name" value="HTH-TYPE TRANSCRIPTIONAL REGULATOR XRE"/>
    <property type="match status" value="1"/>
</dbReference>
<dbReference type="AlphaFoldDB" id="A0A2A7MHZ3"/>
<dbReference type="SUPFAM" id="SSF47413">
    <property type="entry name" value="lambda repressor-like DNA-binding domains"/>
    <property type="match status" value="1"/>
</dbReference>
<evidence type="ECO:0000256" key="1">
    <source>
        <dbReference type="ARBA" id="ARBA00023125"/>
    </source>
</evidence>
<reference evidence="3" key="3">
    <citation type="submission" date="2021-10" db="EMBL/GenBank/DDBJ databases">
        <authorList>
            <person name="Mesa V."/>
        </authorList>
    </citation>
    <scope>NUCLEOTIDE SEQUENCE</scope>
    <source>
        <strain evidence="3">CC3_PB</strain>
    </source>
</reference>
<dbReference type="Proteomes" id="UP000220840">
    <property type="component" value="Unassembled WGS sequence"/>
</dbReference>
<dbReference type="SMART" id="SM00530">
    <property type="entry name" value="HTH_XRE"/>
    <property type="match status" value="1"/>
</dbReference>
<reference evidence="6 8" key="1">
    <citation type="submission" date="2017-10" db="EMBL/GenBank/DDBJ databases">
        <title>Effective Description of Clostridium neonatale sp. nov. linked to necrotizing enterocolitis in neonates and a clarification of species assignable to the genus Clostridium (Prazmowski 1880) emend. Lawson and Rainey 2016.</title>
        <authorList>
            <person name="Bernard K."/>
            <person name="Burdz T."/>
            <person name="Wiebe D."/>
            <person name="Balcewich B."/>
            <person name="Alfa M."/>
            <person name="Bernier A.-M."/>
        </authorList>
    </citation>
    <scope>NUCLEOTIDE SEQUENCE [LARGE SCALE GENOMIC DNA]</scope>
    <source>
        <strain evidence="6 8">LCDC99A005</strain>
    </source>
</reference>
<evidence type="ECO:0000313" key="5">
    <source>
        <dbReference type="EMBL" id="CAI3675060.1"/>
    </source>
</evidence>
<dbReference type="PANTHER" id="PTHR46558">
    <property type="entry name" value="TRACRIPTIONAL REGULATORY PROTEIN-RELATED-RELATED"/>
    <property type="match status" value="1"/>
</dbReference>
<organism evidence="6 8">
    <name type="scientific">Clostridium neonatale</name>
    <dbReference type="NCBI Taxonomy" id="137838"/>
    <lineage>
        <taxon>Bacteria</taxon>
        <taxon>Bacillati</taxon>
        <taxon>Bacillota</taxon>
        <taxon>Clostridia</taxon>
        <taxon>Eubacteriales</taxon>
        <taxon>Clostridiaceae</taxon>
        <taxon>Clostridium</taxon>
    </lineage>
</organism>
<feature type="domain" description="HTH cro/C1-type" evidence="2">
    <location>
        <begin position="8"/>
        <end position="68"/>
    </location>
</feature>
<dbReference type="EMBL" id="CAMTCP010000270">
    <property type="protein sequence ID" value="CAI3675060.1"/>
    <property type="molecule type" value="Genomic_DNA"/>
</dbReference>
<dbReference type="EMBL" id="CAKJVE010000002">
    <property type="protein sequence ID" value="CAG9702278.1"/>
    <property type="molecule type" value="Genomic_DNA"/>
</dbReference>